<keyword evidence="3" id="KW-1185">Reference proteome</keyword>
<dbReference type="STRING" id="343013.SAMN04489707_10932"/>
<gene>
    <name evidence="2" type="ORF">SAMN04489707_10932</name>
</gene>
<evidence type="ECO:0000259" key="1">
    <source>
        <dbReference type="Pfam" id="PF13333"/>
    </source>
</evidence>
<reference evidence="2 3" key="1">
    <citation type="submission" date="2016-10" db="EMBL/GenBank/DDBJ databases">
        <authorList>
            <person name="de Groot N.N."/>
        </authorList>
    </citation>
    <scope>NUCLEOTIDE SEQUENCE [LARGE SCALE GENOMIC DNA]</scope>
    <source>
        <strain evidence="2 3">R-24608</strain>
    </source>
</reference>
<sequence>MSRKGKCFDDATIESFFGTIKAEHFRLAAPNSIDAHEACVNDYVHYYNLERIKLRLSGLSLLECRLKNTAW</sequence>
<dbReference type="EMBL" id="FPBX01000093">
    <property type="protein sequence ID" value="SFV02318.1"/>
    <property type="molecule type" value="Genomic_DNA"/>
</dbReference>
<dbReference type="Pfam" id="PF13333">
    <property type="entry name" value="rve_2"/>
    <property type="match status" value="1"/>
</dbReference>
<feature type="domain" description="Integrase catalytic" evidence="1">
    <location>
        <begin position="14"/>
        <end position="60"/>
    </location>
</feature>
<proteinExistence type="predicted"/>
<dbReference type="PANTHER" id="PTHR46889">
    <property type="entry name" value="TRANSPOSASE INSF FOR INSERTION SEQUENCE IS3B-RELATED"/>
    <property type="match status" value="1"/>
</dbReference>
<dbReference type="AlphaFoldDB" id="A0A1I7KY77"/>
<evidence type="ECO:0000313" key="3">
    <source>
        <dbReference type="Proteomes" id="UP000183656"/>
    </source>
</evidence>
<dbReference type="InterPro" id="IPR012337">
    <property type="entry name" value="RNaseH-like_sf"/>
</dbReference>
<dbReference type="GO" id="GO:0015074">
    <property type="term" value="P:DNA integration"/>
    <property type="evidence" value="ECO:0007669"/>
    <property type="project" value="InterPro"/>
</dbReference>
<dbReference type="Proteomes" id="UP000183656">
    <property type="component" value="Unassembled WGS sequence"/>
</dbReference>
<dbReference type="PANTHER" id="PTHR46889:SF4">
    <property type="entry name" value="TRANSPOSASE INSO FOR INSERTION SEQUENCE ELEMENT IS911B-RELATED"/>
    <property type="match status" value="1"/>
</dbReference>
<name>A0A1I7KY77_9BURK</name>
<protein>
    <submittedName>
        <fullName evidence="2">Integrase core domain-containing protein</fullName>
    </submittedName>
</protein>
<dbReference type="InterPro" id="IPR050900">
    <property type="entry name" value="Transposase_IS3/IS150/IS904"/>
</dbReference>
<dbReference type="SUPFAM" id="SSF53098">
    <property type="entry name" value="Ribonuclease H-like"/>
    <property type="match status" value="1"/>
</dbReference>
<evidence type="ECO:0000313" key="2">
    <source>
        <dbReference type="EMBL" id="SFV02318.1"/>
    </source>
</evidence>
<dbReference type="InterPro" id="IPR001584">
    <property type="entry name" value="Integrase_cat-core"/>
</dbReference>
<organism evidence="2 3">
    <name type="scientific">Paenacidovorax caeni</name>
    <dbReference type="NCBI Taxonomy" id="343013"/>
    <lineage>
        <taxon>Bacteria</taxon>
        <taxon>Pseudomonadati</taxon>
        <taxon>Pseudomonadota</taxon>
        <taxon>Betaproteobacteria</taxon>
        <taxon>Burkholderiales</taxon>
        <taxon>Comamonadaceae</taxon>
        <taxon>Paenacidovorax</taxon>
    </lineage>
</organism>
<dbReference type="OrthoDB" id="9765502at2"/>
<accession>A0A1I7KY77</accession>